<evidence type="ECO:0000259" key="1">
    <source>
        <dbReference type="PROSITE" id="PS51301"/>
    </source>
</evidence>
<dbReference type="PROSITE" id="PS51301">
    <property type="entry name" value="KILA_N"/>
    <property type="match status" value="1"/>
</dbReference>
<organism evidence="2 3">
    <name type="scientific">Bacteroides eggerthii</name>
    <dbReference type="NCBI Taxonomy" id="28111"/>
    <lineage>
        <taxon>Bacteria</taxon>
        <taxon>Pseudomonadati</taxon>
        <taxon>Bacteroidota</taxon>
        <taxon>Bacteroidia</taxon>
        <taxon>Bacteroidales</taxon>
        <taxon>Bacteroidaceae</taxon>
        <taxon>Bacteroides</taxon>
    </lineage>
</organism>
<evidence type="ECO:0000313" key="2">
    <source>
        <dbReference type="EMBL" id="QUT46966.1"/>
    </source>
</evidence>
<dbReference type="GO" id="GO:0003677">
    <property type="term" value="F:DNA binding"/>
    <property type="evidence" value="ECO:0007669"/>
    <property type="project" value="InterPro"/>
</dbReference>
<evidence type="ECO:0000313" key="3">
    <source>
        <dbReference type="Proteomes" id="UP000679226"/>
    </source>
</evidence>
<reference evidence="2" key="1">
    <citation type="journal article" date="2021" name="PLoS Genet.">
        <title>Mobile Type VI secretion system loci of the gut Bacteroidales display extensive intra-ecosystem transfer, multi-species spread and geographical clustering.</title>
        <authorList>
            <person name="Garcia-Bayona L."/>
            <person name="Coyne M.J."/>
            <person name="Comstock L.E."/>
        </authorList>
    </citation>
    <scope>NUCLEOTIDE SEQUENCE</scope>
    <source>
        <strain evidence="2">CL11T00C20</strain>
    </source>
</reference>
<sequence length="190" mass="22246">METKEFEYNGKTVGFEINDKNVMVNATQMAKVFGKNIAHFMENESTKQFVNACLNSRNSDYLKVFSQSDLYRSNQKSGTFMHRILALKFASWLNPDFEIWVYSTIDKILFGSYAEDEKNLKEIARIQTQISQKEQFLADHPIQKEIEELKKAEQKERRLLDLRKKERISNFKSMFSVEEMAGETEEVTGE</sequence>
<dbReference type="Proteomes" id="UP000679226">
    <property type="component" value="Chromosome"/>
</dbReference>
<dbReference type="SUPFAM" id="SSF54616">
    <property type="entry name" value="DNA-binding domain of Mlu1-box binding protein MBP1"/>
    <property type="match status" value="1"/>
</dbReference>
<dbReference type="SMART" id="SM01252">
    <property type="entry name" value="KilA-N"/>
    <property type="match status" value="1"/>
</dbReference>
<dbReference type="RefSeq" id="WP_211454539.1">
    <property type="nucleotide sequence ID" value="NZ_CP072227.1"/>
</dbReference>
<accession>A0A975KK54</accession>
<name>A0A975KK54_9BACE</name>
<dbReference type="AlphaFoldDB" id="A0A975KK54"/>
<dbReference type="Pfam" id="PF04383">
    <property type="entry name" value="KilA-N"/>
    <property type="match status" value="1"/>
</dbReference>
<proteinExistence type="predicted"/>
<dbReference type="KEGG" id="beg:INE88_03811"/>
<dbReference type="InterPro" id="IPR017880">
    <property type="entry name" value="KilA_N"/>
</dbReference>
<dbReference type="InterPro" id="IPR036887">
    <property type="entry name" value="HTH_APSES_sf"/>
</dbReference>
<gene>
    <name evidence="2" type="ORF">INE88_03811</name>
</gene>
<dbReference type="InterPro" id="IPR018004">
    <property type="entry name" value="KilA/APSES_HTH"/>
</dbReference>
<dbReference type="EMBL" id="CP072227">
    <property type="protein sequence ID" value="QUT46966.1"/>
    <property type="molecule type" value="Genomic_DNA"/>
</dbReference>
<feature type="domain" description="KilA-N" evidence="1">
    <location>
        <begin position="2"/>
        <end position="108"/>
    </location>
</feature>
<protein>
    <submittedName>
        <fullName evidence="2">KilA-N domain protein</fullName>
    </submittedName>
</protein>